<keyword evidence="4" id="KW-1185">Reference proteome</keyword>
<feature type="signal peptide" evidence="2">
    <location>
        <begin position="1"/>
        <end position="23"/>
    </location>
</feature>
<gene>
    <name evidence="3" type="ORF">E3N88_16120</name>
</gene>
<evidence type="ECO:0000256" key="2">
    <source>
        <dbReference type="SAM" id="SignalP"/>
    </source>
</evidence>
<proteinExistence type="predicted"/>
<name>A0A5N6NXD0_9ASTR</name>
<reference evidence="3 4" key="1">
    <citation type="submission" date="2019-05" db="EMBL/GenBank/DDBJ databases">
        <title>Mikania micrantha, genome provides insights into the molecular mechanism of rapid growth.</title>
        <authorList>
            <person name="Liu B."/>
        </authorList>
    </citation>
    <scope>NUCLEOTIDE SEQUENCE [LARGE SCALE GENOMIC DNA]</scope>
    <source>
        <strain evidence="3">NLD-2019</strain>
        <tissue evidence="3">Leaf</tissue>
    </source>
</reference>
<feature type="chain" id="PRO_5024325592" description="Extensin domain-containing protein" evidence="2">
    <location>
        <begin position="24"/>
        <end position="153"/>
    </location>
</feature>
<sequence>MIMKNQRHTILILIIITFHHSLAAESNSWPGSKYQIQCTMCAACDNPCNHPIYSPPPPPQPYTPKPSPPTFPPPPRSTGYYYPPPANPYYTYPPPAPVYNYPTPQPPNPIMPYYPYYYYNSPPSMPSAAVSLPGSTVQVLGQIYTWNDDDDES</sequence>
<evidence type="ECO:0000313" key="3">
    <source>
        <dbReference type="EMBL" id="KAD5508417.1"/>
    </source>
</evidence>
<dbReference type="PANTHER" id="PTHR37702">
    <property type="entry name" value="PROLINE-RICH FAMILY PROTEIN"/>
    <property type="match status" value="1"/>
</dbReference>
<keyword evidence="2" id="KW-0732">Signal</keyword>
<feature type="region of interest" description="Disordered" evidence="1">
    <location>
        <begin position="55"/>
        <end position="77"/>
    </location>
</feature>
<dbReference type="AlphaFoldDB" id="A0A5N6NXD0"/>
<accession>A0A5N6NXD0</accession>
<evidence type="ECO:0000256" key="1">
    <source>
        <dbReference type="SAM" id="MobiDB-lite"/>
    </source>
</evidence>
<evidence type="ECO:0000313" key="4">
    <source>
        <dbReference type="Proteomes" id="UP000326396"/>
    </source>
</evidence>
<organism evidence="3 4">
    <name type="scientific">Mikania micrantha</name>
    <name type="common">bitter vine</name>
    <dbReference type="NCBI Taxonomy" id="192012"/>
    <lineage>
        <taxon>Eukaryota</taxon>
        <taxon>Viridiplantae</taxon>
        <taxon>Streptophyta</taxon>
        <taxon>Embryophyta</taxon>
        <taxon>Tracheophyta</taxon>
        <taxon>Spermatophyta</taxon>
        <taxon>Magnoliopsida</taxon>
        <taxon>eudicotyledons</taxon>
        <taxon>Gunneridae</taxon>
        <taxon>Pentapetalae</taxon>
        <taxon>asterids</taxon>
        <taxon>campanulids</taxon>
        <taxon>Asterales</taxon>
        <taxon>Asteraceae</taxon>
        <taxon>Asteroideae</taxon>
        <taxon>Heliantheae alliance</taxon>
        <taxon>Eupatorieae</taxon>
        <taxon>Mikania</taxon>
    </lineage>
</organism>
<evidence type="ECO:0008006" key="5">
    <source>
        <dbReference type="Google" id="ProtNLM"/>
    </source>
</evidence>
<dbReference type="Proteomes" id="UP000326396">
    <property type="component" value="Linkage Group LG16"/>
</dbReference>
<comment type="caution">
    <text evidence="3">The sequence shown here is derived from an EMBL/GenBank/DDBJ whole genome shotgun (WGS) entry which is preliminary data.</text>
</comment>
<dbReference type="EMBL" id="SZYD01000008">
    <property type="protein sequence ID" value="KAD5508417.1"/>
    <property type="molecule type" value="Genomic_DNA"/>
</dbReference>
<dbReference type="PANTHER" id="PTHR37702:SF9">
    <property type="entry name" value="PROLINE-RICH FAMILY PROTEIN"/>
    <property type="match status" value="1"/>
</dbReference>
<protein>
    <recommendedName>
        <fullName evidence="5">Extensin domain-containing protein</fullName>
    </recommendedName>
</protein>